<keyword evidence="2" id="KW-1185">Reference proteome</keyword>
<dbReference type="InParanoid" id="Q9N5I0"/>
<dbReference type="PaxDb" id="6239-K09D9.1"/>
<name>Q9N5I0_CAEEL</name>
<reference evidence="1 2" key="1">
    <citation type="journal article" date="1998" name="Science">
        <title>Genome sequence of the nematode C. elegans: a platform for investigating biology.</title>
        <authorList>
            <consortium name="The C. elegans sequencing consortium"/>
            <person name="Sulson J.E."/>
            <person name="Waterston R."/>
        </authorList>
    </citation>
    <scope>NUCLEOTIDE SEQUENCE [LARGE SCALE GENOMIC DNA]</scope>
    <source>
        <strain evidence="1 2">Bristol N2</strain>
    </source>
</reference>
<accession>Q9N5I0</accession>
<dbReference type="Bgee" id="WBGene00019564">
    <property type="expression patterns" value="Expressed in pharyngeal muscle cell (C elegans) and 3 other cell types or tissues"/>
</dbReference>
<dbReference type="RefSeq" id="NP_504122.2">
    <property type="nucleotide sequence ID" value="NM_071721.4"/>
</dbReference>
<dbReference type="OMA" id="DDVHEWD"/>
<dbReference type="AGR" id="WB:WBGene00019564"/>
<evidence type="ECO:0000313" key="1">
    <source>
        <dbReference type="EMBL" id="CCD61369.2"/>
    </source>
</evidence>
<dbReference type="KEGG" id="cel:CELE_K09D9.1"/>
<dbReference type="OrthoDB" id="5779082at2759"/>
<dbReference type="CTD" id="187208"/>
<dbReference type="HOGENOM" id="CLU_076183_0_0_1"/>
<evidence type="ECO:0000313" key="2">
    <source>
        <dbReference type="Proteomes" id="UP000001940"/>
    </source>
</evidence>
<dbReference type="WormBase" id="K09D9.1">
    <property type="protein sequence ID" value="CE50586"/>
    <property type="gene ID" value="WBGene00019564"/>
</dbReference>
<proteinExistence type="predicted"/>
<gene>
    <name evidence="1" type="ORF">CELE_K09D9.1</name>
    <name evidence="1 3" type="ORF">K09D9.1</name>
</gene>
<dbReference type="FunCoup" id="Q9N5I0">
    <property type="interactions" value="1583"/>
</dbReference>
<dbReference type="STRING" id="6239.K09D9.1.1"/>
<dbReference type="UCSC" id="K09D9.1">
    <property type="organism name" value="c. elegans"/>
</dbReference>
<sequence length="292" mass="35113">MYEDLYFWRKNGRPDIEKDHDFNAGCHMKMRYIETNLVLLKTYHMDFGEGQCSKKRQEELDRTVFSQDIQPYVQYSLNKKKRWEVEAAVKMLGELQKMYNDMDVVVLERIDFRGAPFFTGLRFPDNYFEKFRIQKMHKILDDKYYQCTAVDSVHGQKFNDIQFKNRSLNKSKDLEAETMTSKIAGRPIVAYHLIKPHQIYEKKVAKYFNPCSTKKKNWYYSELYSVDWYQLITEDTYEAITYDALEDHEWDELHEWEEEEDTGSISVAVSEKCYNLEDHLVDKYVMVKRKKA</sequence>
<protein>
    <submittedName>
        <fullName evidence="1">DUF4130 domain-containing protein</fullName>
    </submittedName>
</protein>
<evidence type="ECO:0000313" key="3">
    <source>
        <dbReference type="WormBase" id="K09D9.1"/>
    </source>
</evidence>
<dbReference type="AlphaFoldDB" id="Q9N5I0"/>
<dbReference type="Proteomes" id="UP000001940">
    <property type="component" value="Chromosome V"/>
</dbReference>
<dbReference type="eggNOG" id="ENOG502TFYQ">
    <property type="taxonomic scope" value="Eukaryota"/>
</dbReference>
<dbReference type="GO" id="GO:0045087">
    <property type="term" value="P:innate immune response"/>
    <property type="evidence" value="ECO:0007007"/>
    <property type="project" value="WormBase"/>
</dbReference>
<organism evidence="1 2">
    <name type="scientific">Caenorhabditis elegans</name>
    <dbReference type="NCBI Taxonomy" id="6239"/>
    <lineage>
        <taxon>Eukaryota</taxon>
        <taxon>Metazoa</taxon>
        <taxon>Ecdysozoa</taxon>
        <taxon>Nematoda</taxon>
        <taxon>Chromadorea</taxon>
        <taxon>Rhabditida</taxon>
        <taxon>Rhabditina</taxon>
        <taxon>Rhabditomorpha</taxon>
        <taxon>Rhabditoidea</taxon>
        <taxon>Rhabditidae</taxon>
        <taxon>Peloderinae</taxon>
        <taxon>Caenorhabditis</taxon>
    </lineage>
</organism>
<dbReference type="EMBL" id="BX284605">
    <property type="protein sequence ID" value="CCD61369.2"/>
    <property type="molecule type" value="Genomic_DNA"/>
</dbReference>
<dbReference type="GeneID" id="187208"/>